<feature type="transmembrane region" description="Helical" evidence="1">
    <location>
        <begin position="86"/>
        <end position="103"/>
    </location>
</feature>
<dbReference type="Proteomes" id="UP000008064">
    <property type="component" value="Unassembled WGS sequence"/>
</dbReference>
<proteinExistence type="predicted"/>
<protein>
    <submittedName>
        <fullName evidence="2">Uncharacterized protein</fullName>
    </submittedName>
</protein>
<dbReference type="GeneID" id="18809108"/>
<dbReference type="OrthoDB" id="2142724at2759"/>
<accession>F8NKW6</accession>
<name>F8NKW6_SERL9</name>
<gene>
    <name evidence="2" type="ORF">SERLADRAFT_346660</name>
</gene>
<evidence type="ECO:0000256" key="1">
    <source>
        <dbReference type="SAM" id="Phobius"/>
    </source>
</evidence>
<keyword evidence="1" id="KW-1133">Transmembrane helix</keyword>
<sequence>SVPTLACTLHCLQFTCKKASVEAIECDDLWHAAFMNRIGAMVEDLGMLMFTNGSSKDDRTPHRKYGWGLEGFRCTKKQCFVPRQRYSLLLILTLDVLITYEIVEGFVTSAHFV</sequence>
<dbReference type="HOGENOM" id="CLU_056788_11_4_1"/>
<feature type="non-terminal residue" evidence="2">
    <location>
        <position position="1"/>
    </location>
</feature>
<dbReference type="EMBL" id="GL945430">
    <property type="protein sequence ID" value="EGO28835.1"/>
    <property type="molecule type" value="Genomic_DNA"/>
</dbReference>
<evidence type="ECO:0000313" key="2">
    <source>
        <dbReference type="EMBL" id="EGO28835.1"/>
    </source>
</evidence>
<dbReference type="RefSeq" id="XP_007315034.1">
    <property type="nucleotide sequence ID" value="XM_007314972.1"/>
</dbReference>
<organism>
    <name type="scientific">Serpula lacrymans var. lacrymans (strain S7.9)</name>
    <name type="common">Dry rot fungus</name>
    <dbReference type="NCBI Taxonomy" id="578457"/>
    <lineage>
        <taxon>Eukaryota</taxon>
        <taxon>Fungi</taxon>
        <taxon>Dikarya</taxon>
        <taxon>Basidiomycota</taxon>
        <taxon>Agaricomycotina</taxon>
        <taxon>Agaricomycetes</taxon>
        <taxon>Agaricomycetidae</taxon>
        <taxon>Boletales</taxon>
        <taxon>Coniophorineae</taxon>
        <taxon>Serpulaceae</taxon>
        <taxon>Serpula</taxon>
    </lineage>
</organism>
<reference evidence="2" key="1">
    <citation type="submission" date="2011-04" db="EMBL/GenBank/DDBJ databases">
        <title>Evolution of plant cell wall degrading machinery underlies the functional diversity of forest fungi.</title>
        <authorList>
            <consortium name="US DOE Joint Genome Institute (JGI-PGF)"/>
            <person name="Eastwood D.C."/>
            <person name="Floudas D."/>
            <person name="Binder M."/>
            <person name="Majcherczyk A."/>
            <person name="Schneider P."/>
            <person name="Aerts A."/>
            <person name="Asiegbu F.O."/>
            <person name="Baker S.E."/>
            <person name="Barry K."/>
            <person name="Bendiksby M."/>
            <person name="Blumentritt M."/>
            <person name="Coutinho P.M."/>
            <person name="Cullen D."/>
            <person name="Cullen D."/>
            <person name="Gathman A."/>
            <person name="Goodell B."/>
            <person name="Henrissat B."/>
            <person name="Ihrmark K."/>
            <person name="Kauserud H."/>
            <person name="Kohler A."/>
            <person name="LaButti K."/>
            <person name="Lapidus A."/>
            <person name="Lavin J.L."/>
            <person name="Lee Y.-H."/>
            <person name="Lindquist E."/>
            <person name="Lilly W."/>
            <person name="Lucas S."/>
            <person name="Morin E."/>
            <person name="Murat C."/>
            <person name="Oguiza J.A."/>
            <person name="Park J."/>
            <person name="Pisabarro A.G."/>
            <person name="Riley R."/>
            <person name="Rosling A."/>
            <person name="Salamov A."/>
            <person name="Schmidt O."/>
            <person name="Schmutz J."/>
            <person name="Skrede I."/>
            <person name="Stenlid J."/>
            <person name="Wiebenga A."/>
            <person name="Xie X."/>
            <person name="Kues U."/>
            <person name="Hibbett D.S."/>
            <person name="Hoffmeister D."/>
            <person name="Hogberg N."/>
            <person name="Martin F."/>
            <person name="Grigoriev I.V."/>
            <person name="Watkinson S.C."/>
        </authorList>
    </citation>
    <scope>NUCLEOTIDE SEQUENCE</scope>
    <source>
        <strain evidence="2">S7.9</strain>
    </source>
</reference>
<keyword evidence="1" id="KW-0812">Transmembrane</keyword>
<dbReference type="KEGG" id="sla:SERLADRAFT_346660"/>
<keyword evidence="1" id="KW-0472">Membrane</keyword>
<dbReference type="AlphaFoldDB" id="F8NKW6"/>